<accession>A0ABM3HV94</accession>
<evidence type="ECO:0000256" key="2">
    <source>
        <dbReference type="SAM" id="Phobius"/>
    </source>
</evidence>
<evidence type="ECO:0000313" key="4">
    <source>
        <dbReference type="RefSeq" id="XP_048140529.1"/>
    </source>
</evidence>
<keyword evidence="2" id="KW-0472">Membrane</keyword>
<organism evidence="3 4">
    <name type="scientific">Rhodamnia argentea</name>
    <dbReference type="NCBI Taxonomy" id="178133"/>
    <lineage>
        <taxon>Eukaryota</taxon>
        <taxon>Viridiplantae</taxon>
        <taxon>Streptophyta</taxon>
        <taxon>Embryophyta</taxon>
        <taxon>Tracheophyta</taxon>
        <taxon>Spermatophyta</taxon>
        <taxon>Magnoliopsida</taxon>
        <taxon>eudicotyledons</taxon>
        <taxon>Gunneridae</taxon>
        <taxon>Pentapetalae</taxon>
        <taxon>rosids</taxon>
        <taxon>malvids</taxon>
        <taxon>Myrtales</taxon>
        <taxon>Myrtaceae</taxon>
        <taxon>Myrtoideae</taxon>
        <taxon>Myrteae</taxon>
        <taxon>Australasian group</taxon>
        <taxon>Rhodamnia</taxon>
    </lineage>
</organism>
<keyword evidence="2" id="KW-1133">Transmembrane helix</keyword>
<dbReference type="RefSeq" id="XP_048140529.1">
    <property type="nucleotide sequence ID" value="XM_048284572.1"/>
</dbReference>
<keyword evidence="3" id="KW-1185">Reference proteome</keyword>
<reference evidence="4" key="1">
    <citation type="submission" date="2025-08" db="UniProtKB">
        <authorList>
            <consortium name="RefSeq"/>
        </authorList>
    </citation>
    <scope>IDENTIFICATION</scope>
    <source>
        <tissue evidence="4">Leaf</tissue>
    </source>
</reference>
<dbReference type="Proteomes" id="UP000827889">
    <property type="component" value="Chromosome 8"/>
</dbReference>
<gene>
    <name evidence="4" type="primary">LOC125316372</name>
</gene>
<feature type="region of interest" description="Disordered" evidence="1">
    <location>
        <begin position="38"/>
        <end position="58"/>
    </location>
</feature>
<evidence type="ECO:0000313" key="3">
    <source>
        <dbReference type="Proteomes" id="UP000827889"/>
    </source>
</evidence>
<keyword evidence="2" id="KW-0812">Transmembrane</keyword>
<name>A0ABM3HV94_9MYRT</name>
<sequence length="122" mass="14124">MASFYLHHHYFRSRSTPIQELKSGDCSKHIITVSCLGHDREHDDPTTQKPKKEKQSKKPTFAGIIDGFEKIGKGFKQNLSPQRKGDWKDLTLMSLSFAVYVYISQKIVCAYYAWVSMPKQPW</sequence>
<feature type="transmembrane region" description="Helical" evidence="2">
    <location>
        <begin position="90"/>
        <end position="114"/>
    </location>
</feature>
<proteinExistence type="predicted"/>
<protein>
    <submittedName>
        <fullName evidence="4">Uncharacterized protein LOC125316372</fullName>
    </submittedName>
</protein>
<evidence type="ECO:0000256" key="1">
    <source>
        <dbReference type="SAM" id="MobiDB-lite"/>
    </source>
</evidence>
<dbReference type="GeneID" id="125316372"/>